<name>A0A6C2UKK3_9BACT</name>
<keyword evidence="2" id="KW-1185">Reference proteome</keyword>
<dbReference type="EMBL" id="CAAHFH010000001">
    <property type="protein sequence ID" value="VGO20638.1"/>
    <property type="molecule type" value="Genomic_DNA"/>
</dbReference>
<dbReference type="Proteomes" id="UP000346198">
    <property type="component" value="Unassembled WGS sequence"/>
</dbReference>
<evidence type="ECO:0000313" key="2">
    <source>
        <dbReference type="Proteomes" id="UP000346198"/>
    </source>
</evidence>
<reference evidence="1 2" key="1">
    <citation type="submission" date="2019-04" db="EMBL/GenBank/DDBJ databases">
        <authorList>
            <person name="Van Vliet M D."/>
        </authorList>
    </citation>
    <scope>NUCLEOTIDE SEQUENCE [LARGE SCALE GENOMIC DNA]</scope>
    <source>
        <strain evidence="1 2">F21</strain>
    </source>
</reference>
<dbReference type="AlphaFoldDB" id="A0A6C2UKK3"/>
<protein>
    <submittedName>
        <fullName evidence="1">Uncharacterized protein</fullName>
    </submittedName>
</protein>
<evidence type="ECO:0000313" key="1">
    <source>
        <dbReference type="EMBL" id="VGO20638.1"/>
    </source>
</evidence>
<sequence length="78" mass="8620">MRNYGIDEEVVVRPIDGMQLSEGFIREDQPQHFLGCLPGLEPAGGDTLDDVLFRLAKKAKAYYGDDVVVEIAPRIVAT</sequence>
<dbReference type="RefSeq" id="WP_136062041.1">
    <property type="nucleotide sequence ID" value="NZ_CAAHFH010000001.1"/>
</dbReference>
<accession>A0A6C2UKK3</accession>
<gene>
    <name evidence="1" type="ORF">SCARR_02703</name>
</gene>
<proteinExistence type="predicted"/>
<organism evidence="1 2">
    <name type="scientific">Pontiella sulfatireligans</name>
    <dbReference type="NCBI Taxonomy" id="2750658"/>
    <lineage>
        <taxon>Bacteria</taxon>
        <taxon>Pseudomonadati</taxon>
        <taxon>Kiritimatiellota</taxon>
        <taxon>Kiritimatiellia</taxon>
        <taxon>Kiritimatiellales</taxon>
        <taxon>Pontiellaceae</taxon>
        <taxon>Pontiella</taxon>
    </lineage>
</organism>